<dbReference type="RefSeq" id="WP_137607664.1">
    <property type="nucleotide sequence ID" value="NZ_BJDH01000006.1"/>
</dbReference>
<sequence length="246" mass="28908">MNFIMTHFSGILELLTAIIGFLQVTHARKNDRVIQNEIRSNNFNTNNVNGNNNTGNMSIAQTIISTGSSESNDKEWRRNKEQHGYFFIVIFIVFLIVTFMPLFYQSGKFTITGLDLMHKEYIARKSLILFIRCVSIFSFVLLINYWFFRKPWIQKQEHEISILIPLRIVAAILWTLVPFGIAWLSMRLSSENVPTFILIAYVISLFWYLKLFYNISILNTYYFFKKSNIWTHVLAWVPTIVLLLLI</sequence>
<evidence type="ECO:0000313" key="2">
    <source>
        <dbReference type="EMBL" id="MFC6295779.1"/>
    </source>
</evidence>
<name>A0ABW1UJE4_9LACO</name>
<feature type="transmembrane region" description="Helical" evidence="1">
    <location>
        <begin position="127"/>
        <end position="148"/>
    </location>
</feature>
<feature type="transmembrane region" description="Helical" evidence="1">
    <location>
        <begin position="6"/>
        <end position="24"/>
    </location>
</feature>
<accession>A0ABW1UJE4</accession>
<comment type="caution">
    <text evidence="2">The sequence shown here is derived from an EMBL/GenBank/DDBJ whole genome shotgun (WGS) entry which is preliminary data.</text>
</comment>
<feature type="transmembrane region" description="Helical" evidence="1">
    <location>
        <begin position="196"/>
        <end position="215"/>
    </location>
</feature>
<keyword evidence="1" id="KW-0812">Transmembrane</keyword>
<keyword evidence="1" id="KW-1133">Transmembrane helix</keyword>
<keyword evidence="1" id="KW-0472">Membrane</keyword>
<feature type="transmembrane region" description="Helical" evidence="1">
    <location>
        <begin position="160"/>
        <end position="184"/>
    </location>
</feature>
<organism evidence="2 3">
    <name type="scientific">Lactiplantibacillus daoliensis</name>
    <dbReference type="NCBI Taxonomy" id="2559916"/>
    <lineage>
        <taxon>Bacteria</taxon>
        <taxon>Bacillati</taxon>
        <taxon>Bacillota</taxon>
        <taxon>Bacilli</taxon>
        <taxon>Lactobacillales</taxon>
        <taxon>Lactobacillaceae</taxon>
        <taxon>Lactiplantibacillus</taxon>
    </lineage>
</organism>
<keyword evidence="3" id="KW-1185">Reference proteome</keyword>
<protein>
    <recommendedName>
        <fullName evidence="4">Integral membrane protein</fullName>
    </recommendedName>
</protein>
<evidence type="ECO:0000313" key="3">
    <source>
        <dbReference type="Proteomes" id="UP001596227"/>
    </source>
</evidence>
<dbReference type="EMBL" id="JBHSSB010000031">
    <property type="protein sequence ID" value="MFC6295779.1"/>
    <property type="molecule type" value="Genomic_DNA"/>
</dbReference>
<feature type="transmembrane region" description="Helical" evidence="1">
    <location>
        <begin position="84"/>
        <end position="107"/>
    </location>
</feature>
<reference evidence="3" key="1">
    <citation type="journal article" date="2019" name="Int. J. Syst. Evol. Microbiol.">
        <title>The Global Catalogue of Microorganisms (GCM) 10K type strain sequencing project: providing services to taxonomists for standard genome sequencing and annotation.</title>
        <authorList>
            <consortium name="The Broad Institute Genomics Platform"/>
            <consortium name="The Broad Institute Genome Sequencing Center for Infectious Disease"/>
            <person name="Wu L."/>
            <person name="Ma J."/>
        </authorList>
    </citation>
    <scope>NUCLEOTIDE SEQUENCE [LARGE SCALE GENOMIC DNA]</scope>
    <source>
        <strain evidence="3">CCM 8934</strain>
    </source>
</reference>
<gene>
    <name evidence="2" type="ORF">ACFQH1_11255</name>
</gene>
<evidence type="ECO:0008006" key="4">
    <source>
        <dbReference type="Google" id="ProtNLM"/>
    </source>
</evidence>
<proteinExistence type="predicted"/>
<feature type="transmembrane region" description="Helical" evidence="1">
    <location>
        <begin position="227"/>
        <end position="245"/>
    </location>
</feature>
<dbReference type="Proteomes" id="UP001596227">
    <property type="component" value="Unassembled WGS sequence"/>
</dbReference>
<evidence type="ECO:0000256" key="1">
    <source>
        <dbReference type="SAM" id="Phobius"/>
    </source>
</evidence>